<evidence type="ECO:0000259" key="1">
    <source>
        <dbReference type="PROSITE" id="PS50112"/>
    </source>
</evidence>
<dbReference type="NCBIfam" id="TIGR00254">
    <property type="entry name" value="GGDEF"/>
    <property type="match status" value="1"/>
</dbReference>
<dbReference type="FunFam" id="3.30.70.270:FF:000001">
    <property type="entry name" value="Diguanylate cyclase domain protein"/>
    <property type="match status" value="1"/>
</dbReference>
<dbReference type="SMART" id="SM00267">
    <property type="entry name" value="GGDEF"/>
    <property type="match status" value="1"/>
</dbReference>
<feature type="domain" description="PAS" evidence="1">
    <location>
        <begin position="137"/>
        <end position="181"/>
    </location>
</feature>
<dbReference type="Gene3D" id="3.30.70.270">
    <property type="match status" value="1"/>
</dbReference>
<dbReference type="InterPro" id="IPR013656">
    <property type="entry name" value="PAS_4"/>
</dbReference>
<organism evidence="3 4">
    <name type="scientific">Armatimonas rosea</name>
    <dbReference type="NCBI Taxonomy" id="685828"/>
    <lineage>
        <taxon>Bacteria</taxon>
        <taxon>Bacillati</taxon>
        <taxon>Armatimonadota</taxon>
        <taxon>Armatimonadia</taxon>
        <taxon>Armatimonadales</taxon>
        <taxon>Armatimonadaceae</taxon>
        <taxon>Armatimonas</taxon>
    </lineage>
</organism>
<dbReference type="CDD" id="cd01949">
    <property type="entry name" value="GGDEF"/>
    <property type="match status" value="1"/>
</dbReference>
<dbReference type="NCBIfam" id="TIGR00229">
    <property type="entry name" value="sensory_box"/>
    <property type="match status" value="2"/>
</dbReference>
<dbReference type="InterPro" id="IPR050469">
    <property type="entry name" value="Diguanylate_Cyclase"/>
</dbReference>
<sequence length="443" mass="49666">MPSSNDSERPPREIPDIAVGALDHIPGPIAYWDENQICRFANRAFCNWADRPQEALLGSPLQEWLGPVYELDLPYILRVLQGELQTFERKVTVPNGNTYQVLVNYVPEVVDGLVQGFFVQITDVTTLKVAQEESRTYEERFRAATEAMQEGFILQNQSGEITICNPSAVRILGLTADQMMGVTSLDPRWRAIHEDGSDFPGETHPAMVSLREGISQHNVVMGVHKPSGELTWICINSIPLVENGKPHAVVVTFKDITERYLLKSKVEEQLAELERSNVRLLELATTDGLTGVKNHRAFHERLVEEFKRSRRYQSALAILMFDVDHFKTFNDTFGHPAGDQVLKSIAEIGQATSRITDFVARYGGEEFVVILPETDREGALIFAERLRQAIMAHAWELRPITVSIGGAVLLDTTETPSQLIDQADQALYRAKTRGRNSIDVSSP</sequence>
<dbReference type="EMBL" id="JACHGW010000012">
    <property type="protein sequence ID" value="MBB6054024.1"/>
    <property type="molecule type" value="Genomic_DNA"/>
</dbReference>
<keyword evidence="4" id="KW-1185">Reference proteome</keyword>
<proteinExistence type="predicted"/>
<protein>
    <submittedName>
        <fullName evidence="3">Diguanylate cyclase (GGDEF)-like protein/PAS domain S-box-containing protein</fullName>
    </submittedName>
</protein>
<dbReference type="GO" id="GO:0043709">
    <property type="term" value="P:cell adhesion involved in single-species biofilm formation"/>
    <property type="evidence" value="ECO:0007669"/>
    <property type="project" value="TreeGrafter"/>
</dbReference>
<dbReference type="PANTHER" id="PTHR45138:SF9">
    <property type="entry name" value="DIGUANYLATE CYCLASE DGCM-RELATED"/>
    <property type="match status" value="1"/>
</dbReference>
<evidence type="ECO:0000259" key="2">
    <source>
        <dbReference type="PROSITE" id="PS50887"/>
    </source>
</evidence>
<dbReference type="SUPFAM" id="SSF55073">
    <property type="entry name" value="Nucleotide cyclase"/>
    <property type="match status" value="1"/>
</dbReference>
<name>A0A7W9SXG8_ARMRO</name>
<dbReference type="CDD" id="cd00130">
    <property type="entry name" value="PAS"/>
    <property type="match status" value="2"/>
</dbReference>
<dbReference type="InterPro" id="IPR029787">
    <property type="entry name" value="Nucleotide_cyclase"/>
</dbReference>
<dbReference type="PROSITE" id="PS50112">
    <property type="entry name" value="PAS"/>
    <property type="match status" value="1"/>
</dbReference>
<gene>
    <name evidence="3" type="ORF">HNQ39_005871</name>
</gene>
<dbReference type="GO" id="GO:0005886">
    <property type="term" value="C:plasma membrane"/>
    <property type="evidence" value="ECO:0007669"/>
    <property type="project" value="TreeGrafter"/>
</dbReference>
<dbReference type="InterPro" id="IPR035965">
    <property type="entry name" value="PAS-like_dom_sf"/>
</dbReference>
<feature type="domain" description="GGDEF" evidence="2">
    <location>
        <begin position="314"/>
        <end position="443"/>
    </location>
</feature>
<evidence type="ECO:0000313" key="4">
    <source>
        <dbReference type="Proteomes" id="UP000520814"/>
    </source>
</evidence>
<dbReference type="Pfam" id="PF08448">
    <property type="entry name" value="PAS_4"/>
    <property type="match status" value="1"/>
</dbReference>
<dbReference type="SMART" id="SM00091">
    <property type="entry name" value="PAS"/>
    <property type="match status" value="2"/>
</dbReference>
<dbReference type="SMART" id="SM00086">
    <property type="entry name" value="PAC"/>
    <property type="match status" value="2"/>
</dbReference>
<dbReference type="InterPro" id="IPR000014">
    <property type="entry name" value="PAS"/>
</dbReference>
<dbReference type="Pfam" id="PF00989">
    <property type="entry name" value="PAS"/>
    <property type="match status" value="1"/>
</dbReference>
<comment type="caution">
    <text evidence="3">The sequence shown here is derived from an EMBL/GenBank/DDBJ whole genome shotgun (WGS) entry which is preliminary data.</text>
</comment>
<evidence type="ECO:0000313" key="3">
    <source>
        <dbReference type="EMBL" id="MBB6054024.1"/>
    </source>
</evidence>
<dbReference type="GO" id="GO:0052621">
    <property type="term" value="F:diguanylate cyclase activity"/>
    <property type="evidence" value="ECO:0007669"/>
    <property type="project" value="TreeGrafter"/>
</dbReference>
<accession>A0A7W9SXG8</accession>
<dbReference type="AlphaFoldDB" id="A0A7W9SXG8"/>
<dbReference type="InterPro" id="IPR001610">
    <property type="entry name" value="PAC"/>
</dbReference>
<dbReference type="GO" id="GO:0006355">
    <property type="term" value="P:regulation of DNA-templated transcription"/>
    <property type="evidence" value="ECO:0007669"/>
    <property type="project" value="InterPro"/>
</dbReference>
<dbReference type="Pfam" id="PF00990">
    <property type="entry name" value="GGDEF"/>
    <property type="match status" value="1"/>
</dbReference>
<dbReference type="PANTHER" id="PTHR45138">
    <property type="entry name" value="REGULATORY COMPONENTS OF SENSORY TRANSDUCTION SYSTEM"/>
    <property type="match status" value="1"/>
</dbReference>
<dbReference type="InterPro" id="IPR043128">
    <property type="entry name" value="Rev_trsase/Diguanyl_cyclase"/>
</dbReference>
<dbReference type="GO" id="GO:1902201">
    <property type="term" value="P:negative regulation of bacterial-type flagellum-dependent cell motility"/>
    <property type="evidence" value="ECO:0007669"/>
    <property type="project" value="TreeGrafter"/>
</dbReference>
<reference evidence="3 4" key="1">
    <citation type="submission" date="2020-08" db="EMBL/GenBank/DDBJ databases">
        <title>Genomic Encyclopedia of Type Strains, Phase IV (KMG-IV): sequencing the most valuable type-strain genomes for metagenomic binning, comparative biology and taxonomic classification.</title>
        <authorList>
            <person name="Goeker M."/>
        </authorList>
    </citation>
    <scope>NUCLEOTIDE SEQUENCE [LARGE SCALE GENOMIC DNA]</scope>
    <source>
        <strain evidence="3 4">DSM 23562</strain>
    </source>
</reference>
<dbReference type="InterPro" id="IPR000160">
    <property type="entry name" value="GGDEF_dom"/>
</dbReference>
<dbReference type="PROSITE" id="PS50887">
    <property type="entry name" value="GGDEF"/>
    <property type="match status" value="1"/>
</dbReference>
<dbReference type="Proteomes" id="UP000520814">
    <property type="component" value="Unassembled WGS sequence"/>
</dbReference>
<dbReference type="SUPFAM" id="SSF55785">
    <property type="entry name" value="PYP-like sensor domain (PAS domain)"/>
    <property type="match status" value="2"/>
</dbReference>
<dbReference type="Gene3D" id="3.30.450.20">
    <property type="entry name" value="PAS domain"/>
    <property type="match status" value="2"/>
</dbReference>
<dbReference type="InterPro" id="IPR013767">
    <property type="entry name" value="PAS_fold"/>
</dbReference>
<dbReference type="RefSeq" id="WP_184204107.1">
    <property type="nucleotide sequence ID" value="NZ_JACHGW010000012.1"/>
</dbReference>